<evidence type="ECO:0000313" key="2">
    <source>
        <dbReference type="EMBL" id="GAC58733.1"/>
    </source>
</evidence>
<dbReference type="STRING" id="1121927.GOHSU_47_00190"/>
<protein>
    <recommendedName>
        <fullName evidence="4">Transmembrane protein</fullName>
    </recommendedName>
</protein>
<evidence type="ECO:0000313" key="3">
    <source>
        <dbReference type="Proteomes" id="UP000053405"/>
    </source>
</evidence>
<feature type="transmembrane region" description="Helical" evidence="1">
    <location>
        <begin position="109"/>
        <end position="128"/>
    </location>
</feature>
<dbReference type="EMBL" id="BANT01000047">
    <property type="protein sequence ID" value="GAC58733.1"/>
    <property type="molecule type" value="Genomic_DNA"/>
</dbReference>
<feature type="transmembrane region" description="Helical" evidence="1">
    <location>
        <begin position="206"/>
        <end position="227"/>
    </location>
</feature>
<feature type="transmembrane region" description="Helical" evidence="1">
    <location>
        <begin position="376"/>
        <end position="397"/>
    </location>
</feature>
<gene>
    <name evidence="2" type="ORF">GOHSU_47_00190</name>
</gene>
<feature type="transmembrane region" description="Helical" evidence="1">
    <location>
        <begin position="20"/>
        <end position="41"/>
    </location>
</feature>
<name>L7LF97_9ACTN</name>
<keyword evidence="3" id="KW-1185">Reference proteome</keyword>
<reference evidence="2 3" key="1">
    <citation type="submission" date="2012-12" db="EMBL/GenBank/DDBJ databases">
        <title>Whole genome shotgun sequence of Gordonia hirsuta NBRC 16056.</title>
        <authorList>
            <person name="Isaki-Nakamura S."/>
            <person name="Hosoyama A."/>
            <person name="Tsuchikane K."/>
            <person name="Katsumata H."/>
            <person name="Baba S."/>
            <person name="Yamazaki S."/>
            <person name="Fujita N."/>
        </authorList>
    </citation>
    <scope>NUCLEOTIDE SEQUENCE [LARGE SCALE GENOMIC DNA]</scope>
    <source>
        <strain evidence="2 3">NBRC 16056</strain>
    </source>
</reference>
<keyword evidence="1" id="KW-0472">Membrane</keyword>
<dbReference type="RefSeq" id="WP_005943396.1">
    <property type="nucleotide sequence ID" value="NZ_ATVK01000024.1"/>
</dbReference>
<sequence length="579" mass="58507">MTQSPGRQCAVSVGGVTGPLAGVSTLLAAVICWPLFGGYLLHRDAVATPRSPLTAAAFGLDGAAPRAVPQDGFLALVSPVVDGGFLVAAILFLTLLAAGIGYGRLAARLLPSTGTAGAVAAAIVAIWNPFVAERLLQGHWSLLTGYAALGWLVPAVLRLGPGAGVAPWAGVAGLFAVAGLTPTGSVLGLLIALVTVAGLPGHRLPTLAGLVPVWIVTALPWLVAAAVSDGAADGVGGGQAFAARAEPGLGTFGSLLGLGGIWNAEAVPASRAYWWAAVATGCLLLVVAGGCAVLWRRRETVPPTVTVLAVLAVVTLVAVAAAGTGAGLEMVDTLLARVPGAGLLRDTQKYLALAVPFVAVAVAAAAGWLRTWVPTGFAVAVIALLVIAPLPDLAWGAGGKVRPVQYPDDYAAVTDLIGSDDTAVAVWPATPMRHYRWNHGPSLSPLPRMLDAPVLLGGELTVDDQTLDRPAGRTGQVSEVLDRGGAPEELARLGVGWVVVEADGAPQQLAAQVPPVFQGADLTVYRIDGAQSPPAPGSGAWVAAGVAHGLWLLCLLAGPVAQLTSRRTRSKPAPAAGQE</sequence>
<organism evidence="2 3">
    <name type="scientific">Gordonia hirsuta DSM 44140 = NBRC 16056</name>
    <dbReference type="NCBI Taxonomy" id="1121927"/>
    <lineage>
        <taxon>Bacteria</taxon>
        <taxon>Bacillati</taxon>
        <taxon>Actinomycetota</taxon>
        <taxon>Actinomycetes</taxon>
        <taxon>Mycobacteriales</taxon>
        <taxon>Gordoniaceae</taxon>
        <taxon>Gordonia</taxon>
    </lineage>
</organism>
<dbReference type="AlphaFoldDB" id="L7LF97"/>
<feature type="transmembrane region" description="Helical" evidence="1">
    <location>
        <begin position="307"/>
        <end position="330"/>
    </location>
</feature>
<proteinExistence type="predicted"/>
<dbReference type="Proteomes" id="UP000053405">
    <property type="component" value="Unassembled WGS sequence"/>
</dbReference>
<comment type="caution">
    <text evidence="2">The sequence shown here is derived from an EMBL/GenBank/DDBJ whole genome shotgun (WGS) entry which is preliminary data.</text>
</comment>
<feature type="transmembrane region" description="Helical" evidence="1">
    <location>
        <begin position="272"/>
        <end position="295"/>
    </location>
</feature>
<feature type="transmembrane region" description="Helical" evidence="1">
    <location>
        <begin position="540"/>
        <end position="561"/>
    </location>
</feature>
<accession>L7LF97</accession>
<evidence type="ECO:0008006" key="4">
    <source>
        <dbReference type="Google" id="ProtNLM"/>
    </source>
</evidence>
<dbReference type="eggNOG" id="ENOG502Z7TU">
    <property type="taxonomic scope" value="Bacteria"/>
</dbReference>
<keyword evidence="1" id="KW-1133">Transmembrane helix</keyword>
<feature type="transmembrane region" description="Helical" evidence="1">
    <location>
        <begin position="350"/>
        <end position="369"/>
    </location>
</feature>
<feature type="transmembrane region" description="Helical" evidence="1">
    <location>
        <begin position="83"/>
        <end position="103"/>
    </location>
</feature>
<feature type="transmembrane region" description="Helical" evidence="1">
    <location>
        <begin position="169"/>
        <end position="194"/>
    </location>
</feature>
<keyword evidence="1" id="KW-0812">Transmembrane</keyword>
<feature type="transmembrane region" description="Helical" evidence="1">
    <location>
        <begin position="140"/>
        <end position="157"/>
    </location>
</feature>
<evidence type="ECO:0000256" key="1">
    <source>
        <dbReference type="SAM" id="Phobius"/>
    </source>
</evidence>